<name>A0A0D5A249_PROMR</name>
<keyword evidence="4" id="KW-0131">Cell cycle</keyword>
<dbReference type="PANTHER" id="PTHR11092:SF0">
    <property type="entry name" value="EPIMERASE FAMILY PROTEIN SDR39U1"/>
    <property type="match status" value="1"/>
</dbReference>
<dbReference type="InterPro" id="IPR001509">
    <property type="entry name" value="Epimerase_deHydtase"/>
</dbReference>
<dbReference type="InterPro" id="IPR013549">
    <property type="entry name" value="DUF1731"/>
</dbReference>
<comment type="similarity">
    <text evidence="1">Belongs to the NAD(P)-dependent epimerase/dehydratase family. SDR39U1 subfamily.</text>
</comment>
<dbReference type="SUPFAM" id="SSF51735">
    <property type="entry name" value="NAD(P)-binding Rossmann-fold domains"/>
    <property type="match status" value="1"/>
</dbReference>
<dbReference type="AlphaFoldDB" id="A0A0D5A249"/>
<dbReference type="Pfam" id="PF08338">
    <property type="entry name" value="DUF1731"/>
    <property type="match status" value="1"/>
</dbReference>
<organism evidence="4">
    <name type="scientific">Prochlorococcus marinus str. P0902-H212</name>
    <dbReference type="NCBI Taxonomy" id="1620696"/>
    <lineage>
        <taxon>Bacteria</taxon>
        <taxon>Bacillati</taxon>
        <taxon>Cyanobacteriota</taxon>
        <taxon>Cyanophyceae</taxon>
        <taxon>Synechococcales</taxon>
        <taxon>Prochlorococcaceae</taxon>
        <taxon>Prochlorococcus</taxon>
    </lineage>
</organism>
<accession>A0A0D5A249</accession>
<dbReference type="Pfam" id="PF01370">
    <property type="entry name" value="Epimerase"/>
    <property type="match status" value="1"/>
</dbReference>
<evidence type="ECO:0000313" key="4">
    <source>
        <dbReference type="EMBL" id="AJW30380.1"/>
    </source>
</evidence>
<keyword evidence="4" id="KW-0132">Cell division</keyword>
<dbReference type="GO" id="GO:0051301">
    <property type="term" value="P:cell division"/>
    <property type="evidence" value="ECO:0007669"/>
    <property type="project" value="UniProtKB-KW"/>
</dbReference>
<feature type="domain" description="DUF1731" evidence="3">
    <location>
        <begin position="261"/>
        <end position="307"/>
    </location>
</feature>
<reference evidence="4" key="1">
    <citation type="submission" date="2014-06" db="EMBL/GenBank/DDBJ databases">
        <authorList>
            <person name="Berube P.M."/>
        </authorList>
    </citation>
    <scope>NUCLEOTIDE SEQUENCE</scope>
    <source>
        <strain evidence="4">P0902-H212</strain>
    </source>
</reference>
<dbReference type="CDD" id="cd05242">
    <property type="entry name" value="SDR_a8"/>
    <property type="match status" value="1"/>
</dbReference>
<dbReference type="NCBIfam" id="TIGR01777">
    <property type="entry name" value="yfcH"/>
    <property type="match status" value="1"/>
</dbReference>
<dbReference type="PANTHER" id="PTHR11092">
    <property type="entry name" value="SUGAR NUCLEOTIDE EPIMERASE RELATED"/>
    <property type="match status" value="1"/>
</dbReference>
<dbReference type="InterPro" id="IPR010099">
    <property type="entry name" value="SDR39U1"/>
</dbReference>
<dbReference type="EMBL" id="KJ947870">
    <property type="protein sequence ID" value="AJW30380.1"/>
    <property type="molecule type" value="Genomic_DNA"/>
</dbReference>
<evidence type="ECO:0000256" key="1">
    <source>
        <dbReference type="ARBA" id="ARBA00009353"/>
    </source>
</evidence>
<evidence type="ECO:0000259" key="2">
    <source>
        <dbReference type="Pfam" id="PF01370"/>
    </source>
</evidence>
<gene>
    <name evidence="4" type="ORF">FA02_0111</name>
</gene>
<proteinExistence type="inferred from homology"/>
<sequence length="309" mass="34092">MKLLLTGCTGFIGRELIPLLIKEGHSLTVISRQSKGKIQTIPNDQNINFIQMNPAESSSWDKEAIQNSLKSCEGVINLAGEPIAEKRWTTDHCKEITNSRIETTKNLIKSLRNLRKPPKVLINASAIGFYGSHPQTEFTEENIQGDDFLANLCKEWESIAKNKPRATRLLIVRIGIVLAKDGGALGKMLPIFRAGLGGPIGDGKQWMSWIHRTDLCNLINESVKNSAWSGVVNGVAPNPVRMNEFSNSLGQVLGRPSLFAVPGPILKLILGDGARVVLEGQNVKTQRLNKLKFKFNFPMINEAFKSILA</sequence>
<dbReference type="Gene3D" id="3.40.50.720">
    <property type="entry name" value="NAD(P)-binding Rossmann-like Domain"/>
    <property type="match status" value="1"/>
</dbReference>
<feature type="domain" description="NAD-dependent epimerase/dehydratase" evidence="2">
    <location>
        <begin position="4"/>
        <end position="219"/>
    </location>
</feature>
<dbReference type="InterPro" id="IPR036291">
    <property type="entry name" value="NAD(P)-bd_dom_sf"/>
</dbReference>
<evidence type="ECO:0000259" key="3">
    <source>
        <dbReference type="Pfam" id="PF08338"/>
    </source>
</evidence>
<protein>
    <submittedName>
        <fullName evidence="4">Cell division inhibitor</fullName>
    </submittedName>
</protein>